<dbReference type="PANTHER" id="PTHR43344:SF2">
    <property type="entry name" value="PHOSPHOSERINE PHOSPHATASE"/>
    <property type="match status" value="1"/>
</dbReference>
<dbReference type="STRING" id="281362.AT959_00940"/>
<feature type="active site" description="Proton donor" evidence="14">
    <location>
        <position position="80"/>
    </location>
</feature>
<evidence type="ECO:0000256" key="12">
    <source>
        <dbReference type="ARBA" id="ARBA00048138"/>
    </source>
</evidence>
<keyword evidence="9" id="KW-0460">Magnesium</keyword>
<evidence type="ECO:0000256" key="14">
    <source>
        <dbReference type="PIRSR" id="PIRSR604469-1"/>
    </source>
</evidence>
<sequence length="279" mass="30103">MNLIIQGGALPTFLLERIVTATGASQVEPRPPQVVRLHGASRTAEFDALIPLIEAEKLDWAFVDAGRKLSDFGLICFDMDSTLITIECIDELADFAGKKEEVSSVTEAAMRGEIDYRESLRRRLALLAGLDARVLARVYGERLLLSHGARELLEAAQNAGLRTAILSGGFTYFTERLRIELGFDFATSNELEISGGKLTGKVVGDIVDASAKAHHLARLTDELGLKKEQVIACGDGANDLMMMAQAGLSVAFHAKPATRAKADVAINFGGLDSLLNLFD</sequence>
<dbReference type="GO" id="GO:0000287">
    <property type="term" value="F:magnesium ion binding"/>
    <property type="evidence" value="ECO:0007669"/>
    <property type="project" value="TreeGrafter"/>
</dbReference>
<protein>
    <recommendedName>
        <fullName evidence="5">Phosphoserine phosphatase</fullName>
        <ecNumber evidence="4">3.1.3.3</ecNumber>
    </recommendedName>
    <alternativeName>
        <fullName evidence="11">O-phosphoserine phosphohydrolase</fullName>
    </alternativeName>
</protein>
<evidence type="ECO:0000256" key="6">
    <source>
        <dbReference type="ARBA" id="ARBA00022605"/>
    </source>
</evidence>
<dbReference type="SFLD" id="SFLDG01137">
    <property type="entry name" value="C1.6.1:_Phosphoserine_Phosphat"/>
    <property type="match status" value="1"/>
</dbReference>
<keyword evidence="10" id="KW-0718">Serine biosynthesis</keyword>
<dbReference type="SFLD" id="SFLDF00029">
    <property type="entry name" value="phosphoserine_phosphatase"/>
    <property type="match status" value="1"/>
</dbReference>
<evidence type="ECO:0000313" key="15">
    <source>
        <dbReference type="EMBL" id="KXB32299.1"/>
    </source>
</evidence>
<dbReference type="InterPro" id="IPR036412">
    <property type="entry name" value="HAD-like_sf"/>
</dbReference>
<dbReference type="GO" id="GO:0036424">
    <property type="term" value="F:L-phosphoserine phosphatase activity"/>
    <property type="evidence" value="ECO:0007669"/>
    <property type="project" value="InterPro"/>
</dbReference>
<organism evidence="15 16">
    <name type="scientific">Dechloromonas denitrificans</name>
    <dbReference type="NCBI Taxonomy" id="281362"/>
    <lineage>
        <taxon>Bacteria</taxon>
        <taxon>Pseudomonadati</taxon>
        <taxon>Pseudomonadota</taxon>
        <taxon>Betaproteobacteria</taxon>
        <taxon>Rhodocyclales</taxon>
        <taxon>Azonexaceae</taxon>
        <taxon>Dechloromonas</taxon>
    </lineage>
</organism>
<evidence type="ECO:0000313" key="16">
    <source>
        <dbReference type="Proteomes" id="UP000070186"/>
    </source>
</evidence>
<dbReference type="CDD" id="cd07500">
    <property type="entry name" value="HAD_PSP"/>
    <property type="match status" value="1"/>
</dbReference>
<evidence type="ECO:0000256" key="11">
    <source>
        <dbReference type="ARBA" id="ARBA00031693"/>
    </source>
</evidence>
<dbReference type="EMBL" id="LODL01000005">
    <property type="protein sequence ID" value="KXB32299.1"/>
    <property type="molecule type" value="Genomic_DNA"/>
</dbReference>
<dbReference type="SUPFAM" id="SSF56784">
    <property type="entry name" value="HAD-like"/>
    <property type="match status" value="1"/>
</dbReference>
<evidence type="ECO:0000256" key="7">
    <source>
        <dbReference type="ARBA" id="ARBA00022723"/>
    </source>
</evidence>
<dbReference type="Gene3D" id="3.40.50.1000">
    <property type="entry name" value="HAD superfamily/HAD-like"/>
    <property type="match status" value="1"/>
</dbReference>
<keyword evidence="6" id="KW-0028">Amino-acid biosynthesis</keyword>
<dbReference type="PANTHER" id="PTHR43344">
    <property type="entry name" value="PHOSPHOSERINE PHOSPHATASE"/>
    <property type="match status" value="1"/>
</dbReference>
<evidence type="ECO:0000256" key="9">
    <source>
        <dbReference type="ARBA" id="ARBA00022842"/>
    </source>
</evidence>
<dbReference type="AlphaFoldDB" id="A0A133XN02"/>
<comment type="catalytic activity">
    <reaction evidence="13">
        <text>O-phospho-D-serine + H2O = D-serine + phosphate</text>
        <dbReference type="Rhea" id="RHEA:24873"/>
        <dbReference type="ChEBI" id="CHEBI:15377"/>
        <dbReference type="ChEBI" id="CHEBI:35247"/>
        <dbReference type="ChEBI" id="CHEBI:43474"/>
        <dbReference type="ChEBI" id="CHEBI:58680"/>
        <dbReference type="EC" id="3.1.3.3"/>
    </reaction>
</comment>
<dbReference type="Pfam" id="PF12710">
    <property type="entry name" value="HAD"/>
    <property type="match status" value="1"/>
</dbReference>
<feature type="active site" description="Nucleophile" evidence="14">
    <location>
        <position position="78"/>
    </location>
</feature>
<dbReference type="GO" id="GO:0005737">
    <property type="term" value="C:cytoplasm"/>
    <property type="evidence" value="ECO:0007669"/>
    <property type="project" value="TreeGrafter"/>
</dbReference>
<keyword evidence="8" id="KW-0378">Hydrolase</keyword>
<dbReference type="UniPathway" id="UPA00135">
    <property type="reaction ID" value="UER00198"/>
</dbReference>
<evidence type="ECO:0000256" key="13">
    <source>
        <dbReference type="ARBA" id="ARBA00048523"/>
    </source>
</evidence>
<evidence type="ECO:0000256" key="8">
    <source>
        <dbReference type="ARBA" id="ARBA00022801"/>
    </source>
</evidence>
<dbReference type="InterPro" id="IPR023214">
    <property type="entry name" value="HAD_sf"/>
</dbReference>
<comment type="similarity">
    <text evidence="3">Belongs to the HAD-like hydrolase superfamily. SerB family.</text>
</comment>
<dbReference type="NCBIfam" id="TIGR00338">
    <property type="entry name" value="serB"/>
    <property type="match status" value="1"/>
</dbReference>
<dbReference type="SFLD" id="SFLDS00003">
    <property type="entry name" value="Haloacid_Dehalogenase"/>
    <property type="match status" value="1"/>
</dbReference>
<comment type="catalytic activity">
    <reaction evidence="12">
        <text>O-phospho-L-serine + H2O = L-serine + phosphate</text>
        <dbReference type="Rhea" id="RHEA:21208"/>
        <dbReference type="ChEBI" id="CHEBI:15377"/>
        <dbReference type="ChEBI" id="CHEBI:33384"/>
        <dbReference type="ChEBI" id="CHEBI:43474"/>
        <dbReference type="ChEBI" id="CHEBI:57524"/>
        <dbReference type="EC" id="3.1.3.3"/>
    </reaction>
</comment>
<evidence type="ECO:0000256" key="2">
    <source>
        <dbReference type="ARBA" id="ARBA00005135"/>
    </source>
</evidence>
<accession>A0A133XN02</accession>
<comment type="caution">
    <text evidence="15">The sequence shown here is derived from an EMBL/GenBank/DDBJ whole genome shotgun (WGS) entry which is preliminary data.</text>
</comment>
<dbReference type="GO" id="GO:0006564">
    <property type="term" value="P:L-serine biosynthetic process"/>
    <property type="evidence" value="ECO:0007669"/>
    <property type="project" value="UniProtKB-KW"/>
</dbReference>
<dbReference type="EC" id="3.1.3.3" evidence="4"/>
<gene>
    <name evidence="15" type="ORF">AT959_00940</name>
</gene>
<dbReference type="InterPro" id="IPR050582">
    <property type="entry name" value="HAD-like_SerB"/>
</dbReference>
<proteinExistence type="inferred from homology"/>
<dbReference type="RefSeq" id="WP_066879582.1">
    <property type="nucleotide sequence ID" value="NZ_LODL01000005.1"/>
</dbReference>
<evidence type="ECO:0000256" key="10">
    <source>
        <dbReference type="ARBA" id="ARBA00023299"/>
    </source>
</evidence>
<dbReference type="NCBIfam" id="TIGR01488">
    <property type="entry name" value="HAD-SF-IB"/>
    <property type="match status" value="1"/>
</dbReference>
<comment type="pathway">
    <text evidence="2">Amino-acid biosynthesis; L-serine biosynthesis; L-serine from 3-phospho-D-glycerate: step 3/3.</text>
</comment>
<dbReference type="FunFam" id="1.10.150.210:FF:000001">
    <property type="entry name" value="Phosphoserine phosphatase"/>
    <property type="match status" value="1"/>
</dbReference>
<name>A0A133XN02_9RHOO</name>
<evidence type="ECO:0000256" key="3">
    <source>
        <dbReference type="ARBA" id="ARBA00009184"/>
    </source>
</evidence>
<keyword evidence="16" id="KW-1185">Reference proteome</keyword>
<evidence type="ECO:0000256" key="4">
    <source>
        <dbReference type="ARBA" id="ARBA00012640"/>
    </source>
</evidence>
<keyword evidence="7" id="KW-0479">Metal-binding</keyword>
<dbReference type="SFLD" id="SFLDG01136">
    <property type="entry name" value="C1.6:_Phosphoserine_Phosphatas"/>
    <property type="match status" value="1"/>
</dbReference>
<evidence type="ECO:0000256" key="1">
    <source>
        <dbReference type="ARBA" id="ARBA00001946"/>
    </source>
</evidence>
<dbReference type="InterPro" id="IPR004469">
    <property type="entry name" value="PSP"/>
</dbReference>
<dbReference type="Proteomes" id="UP000070186">
    <property type="component" value="Unassembled WGS sequence"/>
</dbReference>
<reference evidence="15 16" key="1">
    <citation type="submission" date="2015-12" db="EMBL/GenBank/DDBJ databases">
        <title>Nitrous oxide reduction kinetics distinguish bacteria harboring typical versus atypical NosZ.</title>
        <authorList>
            <person name="Yoon S."/>
            <person name="Nissen S."/>
            <person name="Park D."/>
            <person name="Sanford R.A."/>
            <person name="Loeffler F.E."/>
        </authorList>
    </citation>
    <scope>NUCLEOTIDE SEQUENCE [LARGE SCALE GENOMIC DNA]</scope>
    <source>
        <strain evidence="15 16">ATCC BAA-841</strain>
    </source>
</reference>
<evidence type="ECO:0000256" key="5">
    <source>
        <dbReference type="ARBA" id="ARBA00015196"/>
    </source>
</evidence>
<comment type="cofactor">
    <cofactor evidence="1">
        <name>Mg(2+)</name>
        <dbReference type="ChEBI" id="CHEBI:18420"/>
    </cofactor>
</comment>